<keyword evidence="1" id="KW-0808">Transferase</keyword>
<evidence type="ECO:0000313" key="5">
    <source>
        <dbReference type="EMBL" id="GLK54246.1"/>
    </source>
</evidence>
<dbReference type="Proteomes" id="UP001143400">
    <property type="component" value="Unassembled WGS sequence"/>
</dbReference>
<dbReference type="AlphaFoldDB" id="A0A9W6ISE3"/>
<dbReference type="Proteomes" id="UP000758856">
    <property type="component" value="Unassembled WGS sequence"/>
</dbReference>
<feature type="domain" description="N-acetyltransferase" evidence="4">
    <location>
        <begin position="21"/>
        <end position="172"/>
    </location>
</feature>
<dbReference type="Pfam" id="PF13302">
    <property type="entry name" value="Acetyltransf_3"/>
    <property type="match status" value="2"/>
</dbReference>
<dbReference type="Gene3D" id="3.40.630.30">
    <property type="match status" value="2"/>
</dbReference>
<dbReference type="RefSeq" id="WP_204949596.1">
    <property type="nucleotide sequence ID" value="NZ_BSFF01000001.1"/>
</dbReference>
<dbReference type="GO" id="GO:0016747">
    <property type="term" value="F:acyltransferase activity, transferring groups other than amino-acyl groups"/>
    <property type="evidence" value="ECO:0007669"/>
    <property type="project" value="InterPro"/>
</dbReference>
<evidence type="ECO:0000256" key="1">
    <source>
        <dbReference type="ARBA" id="ARBA00022679"/>
    </source>
</evidence>
<name>A0A9W6ISE3_9HYPH</name>
<gene>
    <name evidence="5" type="ORF">GCM10008170_02650</name>
    <name evidence="6" type="ORF">JOD31_001414</name>
</gene>
<dbReference type="EMBL" id="BSFF01000001">
    <property type="protein sequence ID" value="GLK54246.1"/>
    <property type="molecule type" value="Genomic_DNA"/>
</dbReference>
<evidence type="ECO:0000313" key="7">
    <source>
        <dbReference type="Proteomes" id="UP000758856"/>
    </source>
</evidence>
<sequence>MSMLFDEGLLLEDCTTAETIVRLRRLTLNDAPAIAAALSDVAVARNLTQVPHPYGLDDAEAWLKSVAGRRDMLAAGVSVDGVLAGVVAIDASGVTPELGYWLAAPFHGRGVGRLAVRAFVDFVFATTDVATIAAGHMLDNPASGRLLARLGFQPTGETEVCSKARGATVRIATSALARAAWVDGQPAIETPRLSLRMPTRADVAEIASAAEAPFGLATAPFAELALTADAQALVLRAAREMRPTNLSLILRLKDERTVVGGVGWRSVEPGVVELGFWLGAAHRGRGLMVEAARATLEAAFLGGGAKAARANCRASDWASRQVLIRCGFQWEGSTLVRPASGGSLAADRFRLDRDTFLSFREWAASDVRAFGG</sequence>
<accession>A0A9W6ISE3</accession>
<keyword evidence="7" id="KW-1185">Reference proteome</keyword>
<comment type="similarity">
    <text evidence="3">Belongs to the acetyltransferase family. RimJ subfamily.</text>
</comment>
<feature type="domain" description="N-acetyltransferase" evidence="4">
    <location>
        <begin position="193"/>
        <end position="354"/>
    </location>
</feature>
<reference evidence="5" key="3">
    <citation type="submission" date="2023-01" db="EMBL/GenBank/DDBJ databases">
        <authorList>
            <person name="Sun Q."/>
            <person name="Evtushenko L."/>
        </authorList>
    </citation>
    <scope>NUCLEOTIDE SEQUENCE</scope>
    <source>
        <strain evidence="5">VKM B-1606</strain>
    </source>
</reference>
<evidence type="ECO:0000313" key="8">
    <source>
        <dbReference type="Proteomes" id="UP001143400"/>
    </source>
</evidence>
<keyword evidence="2" id="KW-0012">Acyltransferase</keyword>
<evidence type="ECO:0000313" key="6">
    <source>
        <dbReference type="EMBL" id="MBM7851189.1"/>
    </source>
</evidence>
<comment type="caution">
    <text evidence="5">The sequence shown here is derived from an EMBL/GenBank/DDBJ whole genome shotgun (WGS) entry which is preliminary data.</text>
</comment>
<reference evidence="5" key="1">
    <citation type="journal article" date="2014" name="Int. J. Syst. Evol. Microbiol.">
        <title>Complete genome sequence of Corynebacterium casei LMG S-19264T (=DSM 44701T), isolated from a smear-ripened cheese.</title>
        <authorList>
            <consortium name="US DOE Joint Genome Institute (JGI-PGF)"/>
            <person name="Walter F."/>
            <person name="Albersmeier A."/>
            <person name="Kalinowski J."/>
            <person name="Ruckert C."/>
        </authorList>
    </citation>
    <scope>NUCLEOTIDE SEQUENCE</scope>
    <source>
        <strain evidence="5">VKM B-1606</strain>
    </source>
</reference>
<evidence type="ECO:0000259" key="4">
    <source>
        <dbReference type="PROSITE" id="PS51186"/>
    </source>
</evidence>
<proteinExistence type="inferred from homology"/>
<dbReference type="InterPro" id="IPR016181">
    <property type="entry name" value="Acyl_CoA_acyltransferase"/>
</dbReference>
<protein>
    <submittedName>
        <fullName evidence="6">RimJ/RimL family protein N-acetyltransferase</fullName>
    </submittedName>
</protein>
<evidence type="ECO:0000256" key="3">
    <source>
        <dbReference type="ARBA" id="ARBA00038502"/>
    </source>
</evidence>
<dbReference type="InterPro" id="IPR051531">
    <property type="entry name" value="N-acetyltransferase"/>
</dbReference>
<dbReference type="EMBL" id="JAFBCY010000002">
    <property type="protein sequence ID" value="MBM7851189.1"/>
    <property type="molecule type" value="Genomic_DNA"/>
</dbReference>
<dbReference type="PROSITE" id="PS51186">
    <property type="entry name" value="GNAT"/>
    <property type="match status" value="2"/>
</dbReference>
<organism evidence="5 8">
    <name type="scientific">Methylopila capsulata</name>
    <dbReference type="NCBI Taxonomy" id="61654"/>
    <lineage>
        <taxon>Bacteria</taxon>
        <taxon>Pseudomonadati</taxon>
        <taxon>Pseudomonadota</taxon>
        <taxon>Alphaproteobacteria</taxon>
        <taxon>Hyphomicrobiales</taxon>
        <taxon>Methylopilaceae</taxon>
        <taxon>Methylopila</taxon>
    </lineage>
</organism>
<reference evidence="6 7" key="2">
    <citation type="submission" date="2021-01" db="EMBL/GenBank/DDBJ databases">
        <title>Genomic Encyclopedia of Type Strains, Phase IV (KMG-IV): sequencing the most valuable type-strain genomes for metagenomic binning, comparative biology and taxonomic classification.</title>
        <authorList>
            <person name="Goeker M."/>
        </authorList>
    </citation>
    <scope>NUCLEOTIDE SEQUENCE [LARGE SCALE GENOMIC DNA]</scope>
    <source>
        <strain evidence="6 7">DSM 6130</strain>
    </source>
</reference>
<dbReference type="InterPro" id="IPR000182">
    <property type="entry name" value="GNAT_dom"/>
</dbReference>
<dbReference type="PANTHER" id="PTHR43792:SF8">
    <property type="entry name" value="[RIBOSOMAL PROTEIN US5]-ALANINE N-ACETYLTRANSFERASE"/>
    <property type="match status" value="1"/>
</dbReference>
<dbReference type="PANTHER" id="PTHR43792">
    <property type="entry name" value="GNAT FAMILY, PUTATIVE (AFU_ORTHOLOGUE AFUA_3G00765)-RELATED-RELATED"/>
    <property type="match status" value="1"/>
</dbReference>
<evidence type="ECO:0000256" key="2">
    <source>
        <dbReference type="ARBA" id="ARBA00023315"/>
    </source>
</evidence>
<dbReference type="SUPFAM" id="SSF55729">
    <property type="entry name" value="Acyl-CoA N-acyltransferases (Nat)"/>
    <property type="match status" value="2"/>
</dbReference>